<reference evidence="7 8" key="1">
    <citation type="submission" date="2019-12" db="EMBL/GenBank/DDBJ databases">
        <title>Whole genome shotgun sequence of Streptomyces caniferus NBRC 15389.</title>
        <authorList>
            <person name="Ichikawa N."/>
            <person name="Kimura A."/>
            <person name="Kitahashi Y."/>
            <person name="Komaki H."/>
            <person name="Tamura T."/>
        </authorList>
    </citation>
    <scope>NUCLEOTIDE SEQUENCE [LARGE SCALE GENOMIC DNA]</scope>
    <source>
        <strain evidence="7 8">NBRC 15389</strain>
    </source>
</reference>
<dbReference type="Gene3D" id="1.10.10.60">
    <property type="entry name" value="Homeodomain-like"/>
    <property type="match status" value="1"/>
</dbReference>
<dbReference type="Pfam" id="PF02909">
    <property type="entry name" value="TetR_C_1"/>
    <property type="match status" value="1"/>
</dbReference>
<comment type="caution">
    <text evidence="7">The sequence shown here is derived from an EMBL/GenBank/DDBJ whole genome shotgun (WGS) entry which is preliminary data.</text>
</comment>
<dbReference type="SUPFAM" id="SSF48498">
    <property type="entry name" value="Tetracyclin repressor-like, C-terminal domain"/>
    <property type="match status" value="1"/>
</dbReference>
<keyword evidence="2 4" id="KW-0238">DNA-binding</keyword>
<organism evidence="7 8">
    <name type="scientific">Streptomyces caniferus</name>
    <dbReference type="NCBI Taxonomy" id="285557"/>
    <lineage>
        <taxon>Bacteria</taxon>
        <taxon>Bacillati</taxon>
        <taxon>Actinomycetota</taxon>
        <taxon>Actinomycetes</taxon>
        <taxon>Kitasatosporales</taxon>
        <taxon>Streptomycetaceae</taxon>
        <taxon>Streptomyces</taxon>
    </lineage>
</organism>
<feature type="domain" description="HTH tetR-type" evidence="6">
    <location>
        <begin position="31"/>
        <end position="91"/>
    </location>
</feature>
<dbReference type="Proteomes" id="UP000435837">
    <property type="component" value="Unassembled WGS sequence"/>
</dbReference>
<dbReference type="InterPro" id="IPR050109">
    <property type="entry name" value="HTH-type_TetR-like_transc_reg"/>
</dbReference>
<dbReference type="InterPro" id="IPR009057">
    <property type="entry name" value="Homeodomain-like_sf"/>
</dbReference>
<dbReference type="InterPro" id="IPR004111">
    <property type="entry name" value="Repressor_TetR_C"/>
</dbReference>
<dbReference type="GO" id="GO:0000976">
    <property type="term" value="F:transcription cis-regulatory region binding"/>
    <property type="evidence" value="ECO:0007669"/>
    <property type="project" value="TreeGrafter"/>
</dbReference>
<dbReference type="EMBL" id="BLIN01000005">
    <property type="protein sequence ID" value="GFE08802.1"/>
    <property type="molecule type" value="Genomic_DNA"/>
</dbReference>
<feature type="region of interest" description="Disordered" evidence="5">
    <location>
        <begin position="204"/>
        <end position="223"/>
    </location>
</feature>
<dbReference type="GO" id="GO:0003700">
    <property type="term" value="F:DNA-binding transcription factor activity"/>
    <property type="evidence" value="ECO:0007669"/>
    <property type="project" value="TreeGrafter"/>
</dbReference>
<evidence type="ECO:0000256" key="3">
    <source>
        <dbReference type="ARBA" id="ARBA00023163"/>
    </source>
</evidence>
<gene>
    <name evidence="7" type="ORF">Scani_50700</name>
</gene>
<dbReference type="Gene3D" id="1.10.357.10">
    <property type="entry name" value="Tetracycline Repressor, domain 2"/>
    <property type="match status" value="1"/>
</dbReference>
<evidence type="ECO:0000313" key="7">
    <source>
        <dbReference type="EMBL" id="GFE08802.1"/>
    </source>
</evidence>
<protein>
    <recommendedName>
        <fullName evidence="6">HTH tetR-type domain-containing protein</fullName>
    </recommendedName>
</protein>
<evidence type="ECO:0000256" key="4">
    <source>
        <dbReference type="PROSITE-ProRule" id="PRU00335"/>
    </source>
</evidence>
<feature type="compositionally biased region" description="Low complexity" evidence="5">
    <location>
        <begin position="204"/>
        <end position="218"/>
    </location>
</feature>
<sequence length="243" mass="25977">MATEEAGGRVTQEPVTVWGRPERGARGPAAAHSRAELTAVAVELADREGLSAVTMRQVAKALGTGQASLYRYVSGFEDLLDLMSDAVTAEVALDVPLEDDPVEDLVALAVRTKAVQLRHPWLLDVPPEPLRLGPRGLDYLEYALRAMAPARLPGRTRMEAVALMNALVAQLARAELQAGRAHTHRQAAQAAYLSEAAAQGQRPALAAAMADHAEASPAEEPQALFERTMRRVLTGLLSPGPSR</sequence>
<dbReference type="InterPro" id="IPR001647">
    <property type="entry name" value="HTH_TetR"/>
</dbReference>
<dbReference type="PROSITE" id="PS50977">
    <property type="entry name" value="HTH_TETR_2"/>
    <property type="match status" value="1"/>
</dbReference>
<dbReference type="AlphaFoldDB" id="A0A640SE93"/>
<keyword evidence="3" id="KW-0804">Transcription</keyword>
<evidence type="ECO:0000256" key="5">
    <source>
        <dbReference type="SAM" id="MobiDB-lite"/>
    </source>
</evidence>
<evidence type="ECO:0000313" key="8">
    <source>
        <dbReference type="Proteomes" id="UP000435837"/>
    </source>
</evidence>
<dbReference type="PANTHER" id="PTHR30055">
    <property type="entry name" value="HTH-TYPE TRANSCRIPTIONAL REGULATOR RUTR"/>
    <property type="match status" value="1"/>
</dbReference>
<dbReference type="SUPFAM" id="SSF46689">
    <property type="entry name" value="Homeodomain-like"/>
    <property type="match status" value="1"/>
</dbReference>
<dbReference type="Pfam" id="PF00440">
    <property type="entry name" value="TetR_N"/>
    <property type="match status" value="1"/>
</dbReference>
<accession>A0A640SE93</accession>
<keyword evidence="1" id="KW-0805">Transcription regulation</keyword>
<evidence type="ECO:0000256" key="1">
    <source>
        <dbReference type="ARBA" id="ARBA00023015"/>
    </source>
</evidence>
<evidence type="ECO:0000256" key="2">
    <source>
        <dbReference type="ARBA" id="ARBA00023125"/>
    </source>
</evidence>
<dbReference type="PANTHER" id="PTHR30055:SF151">
    <property type="entry name" value="TRANSCRIPTIONAL REGULATORY PROTEIN"/>
    <property type="match status" value="1"/>
</dbReference>
<proteinExistence type="predicted"/>
<evidence type="ECO:0000259" key="6">
    <source>
        <dbReference type="PROSITE" id="PS50977"/>
    </source>
</evidence>
<dbReference type="InterPro" id="IPR036271">
    <property type="entry name" value="Tet_transcr_reg_TetR-rel_C_sf"/>
</dbReference>
<dbReference type="RefSeq" id="WP_159479847.1">
    <property type="nucleotide sequence ID" value="NZ_BAAATH010000030.1"/>
</dbReference>
<feature type="DNA-binding region" description="H-T-H motif" evidence="4">
    <location>
        <begin position="54"/>
        <end position="73"/>
    </location>
</feature>
<name>A0A640SE93_9ACTN</name>
<dbReference type="GO" id="GO:0045892">
    <property type="term" value="P:negative regulation of DNA-templated transcription"/>
    <property type="evidence" value="ECO:0007669"/>
    <property type="project" value="InterPro"/>
</dbReference>
<dbReference type="OrthoDB" id="2570341at2"/>